<dbReference type="GO" id="GO:0005768">
    <property type="term" value="C:endosome"/>
    <property type="evidence" value="ECO:0007669"/>
    <property type="project" value="TreeGrafter"/>
</dbReference>
<evidence type="ECO:0000313" key="7">
    <source>
        <dbReference type="EMBL" id="KAF6152669.1"/>
    </source>
</evidence>
<dbReference type="InterPro" id="IPR004159">
    <property type="entry name" value="Put_SAM_MeTrfase"/>
</dbReference>
<evidence type="ECO:0000256" key="2">
    <source>
        <dbReference type="ARBA" id="ARBA00008361"/>
    </source>
</evidence>
<dbReference type="Proteomes" id="UP000541444">
    <property type="component" value="Unassembled WGS sequence"/>
</dbReference>
<keyword evidence="6" id="KW-0325">Glycoprotein</keyword>
<dbReference type="GO" id="GO:0016020">
    <property type="term" value="C:membrane"/>
    <property type="evidence" value="ECO:0007669"/>
    <property type="project" value="UniProtKB-SubCell"/>
</dbReference>
<proteinExistence type="inferred from homology"/>
<evidence type="ECO:0000256" key="1">
    <source>
        <dbReference type="ARBA" id="ARBA00004606"/>
    </source>
</evidence>
<protein>
    <recommendedName>
        <fullName evidence="6">Methyltransferase</fullName>
        <ecNumber evidence="6">2.1.1.-</ecNumber>
    </recommendedName>
</protein>
<dbReference type="InterPro" id="IPR029063">
    <property type="entry name" value="SAM-dependent_MTases_sf"/>
</dbReference>
<dbReference type="Pfam" id="PF03141">
    <property type="entry name" value="Methyltransf_29"/>
    <property type="match status" value="1"/>
</dbReference>
<keyword evidence="3 6" id="KW-0489">Methyltransferase</keyword>
<dbReference type="PANTHER" id="PTHR10108:SF1120">
    <property type="entry name" value="METHYLTRANSFERASE PMT8-RELATED"/>
    <property type="match status" value="1"/>
</dbReference>
<dbReference type="OrthoDB" id="2013972at2759"/>
<evidence type="ECO:0000256" key="4">
    <source>
        <dbReference type="ARBA" id="ARBA00022968"/>
    </source>
</evidence>
<accession>A0A7J7MCR5</accession>
<dbReference type="PANTHER" id="PTHR10108">
    <property type="entry name" value="SAM-DEPENDENT METHYLTRANSFERASE"/>
    <property type="match status" value="1"/>
</dbReference>
<feature type="non-terminal residue" evidence="7">
    <location>
        <position position="1"/>
    </location>
</feature>
<dbReference type="GO" id="GO:0008168">
    <property type="term" value="F:methyltransferase activity"/>
    <property type="evidence" value="ECO:0007669"/>
    <property type="project" value="UniProtKB-UniRule"/>
</dbReference>
<reference evidence="7 8" key="1">
    <citation type="journal article" date="2020" name="IScience">
        <title>Genome Sequencing of the Endangered Kingdonia uniflora (Circaeasteraceae, Ranunculales) Reveals Potential Mechanisms of Evolutionary Specialization.</title>
        <authorList>
            <person name="Sun Y."/>
            <person name="Deng T."/>
            <person name="Zhang A."/>
            <person name="Moore M.J."/>
            <person name="Landis J.B."/>
            <person name="Lin N."/>
            <person name="Zhang H."/>
            <person name="Zhang X."/>
            <person name="Huang J."/>
            <person name="Zhang X."/>
            <person name="Sun H."/>
            <person name="Wang H."/>
        </authorList>
    </citation>
    <scope>NUCLEOTIDE SEQUENCE [LARGE SCALE GENOMIC DNA]</scope>
    <source>
        <strain evidence="7">TB1705</strain>
        <tissue evidence="7">Leaf</tissue>
    </source>
</reference>
<dbReference type="GO" id="GO:0005802">
    <property type="term" value="C:trans-Golgi network"/>
    <property type="evidence" value="ECO:0007669"/>
    <property type="project" value="TreeGrafter"/>
</dbReference>
<organism evidence="7 8">
    <name type="scientific">Kingdonia uniflora</name>
    <dbReference type="NCBI Taxonomy" id="39325"/>
    <lineage>
        <taxon>Eukaryota</taxon>
        <taxon>Viridiplantae</taxon>
        <taxon>Streptophyta</taxon>
        <taxon>Embryophyta</taxon>
        <taxon>Tracheophyta</taxon>
        <taxon>Spermatophyta</taxon>
        <taxon>Magnoliopsida</taxon>
        <taxon>Ranunculales</taxon>
        <taxon>Circaeasteraceae</taxon>
        <taxon>Kingdonia</taxon>
    </lineage>
</organism>
<keyword evidence="4 6" id="KW-0735">Signal-anchor</keyword>
<name>A0A7J7MCR5_9MAGN</name>
<sequence>MAIRKSASPSFTPYNPRVFKFSSTQMVVSCIFFRFCLNLNSRLHVSIKWPRSRDEIWKAYIPQTHLSQEKSDQNRMVVKGEKISFPGGGTHFHYGADNYIASLANMLNFWKNNLNNEGRIRTVLDVGSGVASFGAYLFSFNIIAMSVAPNDVHQNQIQFALERGIPTYLGVLGTKRL</sequence>
<comment type="caution">
    <text evidence="7">The sequence shown here is derived from an EMBL/GenBank/DDBJ whole genome shotgun (WGS) entry which is preliminary data.</text>
</comment>
<comment type="similarity">
    <text evidence="2 6">Belongs to the methyltransferase superfamily.</text>
</comment>
<keyword evidence="8" id="KW-1185">Reference proteome</keyword>
<dbReference type="SUPFAM" id="SSF53335">
    <property type="entry name" value="S-adenosyl-L-methionine-dependent methyltransferases"/>
    <property type="match status" value="1"/>
</dbReference>
<dbReference type="EC" id="2.1.1.-" evidence="6"/>
<keyword evidence="6" id="KW-0808">Transferase</keyword>
<gene>
    <name evidence="7" type="ORF">GIB67_008106</name>
</gene>
<evidence type="ECO:0000256" key="6">
    <source>
        <dbReference type="RuleBase" id="RU366043"/>
    </source>
</evidence>
<evidence type="ECO:0000313" key="8">
    <source>
        <dbReference type="Proteomes" id="UP000541444"/>
    </source>
</evidence>
<comment type="subcellular location">
    <subcellularLocation>
        <location evidence="5">Endomembrane system</location>
        <topology evidence="5">Single-pass membrane protein</topology>
    </subcellularLocation>
    <subcellularLocation>
        <location evidence="1 6">Membrane</location>
        <topology evidence="1 6">Single-pass type II membrane protein</topology>
    </subcellularLocation>
</comment>
<dbReference type="AlphaFoldDB" id="A0A7J7MCR5"/>
<keyword evidence="4 6" id="KW-0812">Transmembrane</keyword>
<dbReference type="EMBL" id="JACGCM010001619">
    <property type="protein sequence ID" value="KAF6152669.1"/>
    <property type="molecule type" value="Genomic_DNA"/>
</dbReference>
<dbReference type="GO" id="GO:0032259">
    <property type="term" value="P:methylation"/>
    <property type="evidence" value="ECO:0007669"/>
    <property type="project" value="UniProtKB-KW"/>
</dbReference>
<evidence type="ECO:0000256" key="3">
    <source>
        <dbReference type="ARBA" id="ARBA00022603"/>
    </source>
</evidence>
<evidence type="ECO:0000256" key="5">
    <source>
        <dbReference type="ARBA" id="ARBA00037847"/>
    </source>
</evidence>